<comment type="caution">
    <text evidence="2">The sequence shown here is derived from an EMBL/GenBank/DDBJ whole genome shotgun (WGS) entry which is preliminary data.</text>
</comment>
<dbReference type="AlphaFoldDB" id="A0A432YAX8"/>
<dbReference type="Gene3D" id="3.30.750.24">
    <property type="entry name" value="STAS domain"/>
    <property type="match status" value="1"/>
</dbReference>
<accession>A0A432YAX8</accession>
<dbReference type="SUPFAM" id="SSF52091">
    <property type="entry name" value="SpoIIaa-like"/>
    <property type="match status" value="1"/>
</dbReference>
<protein>
    <recommendedName>
        <fullName evidence="1">MlaB-like STAS domain-containing protein</fullName>
    </recommendedName>
</protein>
<sequence>MKHWVAPLQLTIFDVRRVQTELEEHQLLVADCAVDLSTIEELDTSGAQLLLYWIQTAARLQKRWKLIGHNTLVDSTFELLGGYPANMEHATHV</sequence>
<dbReference type="InterPro" id="IPR036513">
    <property type="entry name" value="STAS_dom_sf"/>
</dbReference>
<evidence type="ECO:0000259" key="1">
    <source>
        <dbReference type="Pfam" id="PF13466"/>
    </source>
</evidence>
<proteinExistence type="predicted"/>
<dbReference type="RefSeq" id="WP_110572028.1">
    <property type="nucleotide sequence ID" value="NZ_PIPV01000001.1"/>
</dbReference>
<dbReference type="InterPro" id="IPR058548">
    <property type="entry name" value="MlaB-like_STAS"/>
</dbReference>
<gene>
    <name evidence="2" type="ORF">CWE25_00270</name>
</gene>
<feature type="domain" description="MlaB-like STAS" evidence="1">
    <location>
        <begin position="10"/>
        <end position="81"/>
    </location>
</feature>
<evidence type="ECO:0000313" key="2">
    <source>
        <dbReference type="EMBL" id="RUO58072.1"/>
    </source>
</evidence>
<keyword evidence="3" id="KW-1185">Reference proteome</keyword>
<reference evidence="3" key="1">
    <citation type="journal article" date="2018" name="Front. Microbiol.">
        <title>Genome-Based Analysis Reveals the Taxonomy and Diversity of the Family Idiomarinaceae.</title>
        <authorList>
            <person name="Liu Y."/>
            <person name="Lai Q."/>
            <person name="Shao Z."/>
        </authorList>
    </citation>
    <scope>NUCLEOTIDE SEQUENCE [LARGE SCALE GENOMIC DNA]</scope>
    <source>
        <strain evidence="3">F23</strain>
    </source>
</reference>
<name>A0A432YAX8_9GAMM</name>
<dbReference type="Pfam" id="PF13466">
    <property type="entry name" value="STAS_2"/>
    <property type="match status" value="1"/>
</dbReference>
<dbReference type="EMBL" id="PIPV01000001">
    <property type="protein sequence ID" value="RUO58072.1"/>
    <property type="molecule type" value="Genomic_DNA"/>
</dbReference>
<evidence type="ECO:0000313" key="3">
    <source>
        <dbReference type="Proteomes" id="UP000287330"/>
    </source>
</evidence>
<dbReference type="Proteomes" id="UP000287330">
    <property type="component" value="Unassembled WGS sequence"/>
</dbReference>
<organism evidence="2 3">
    <name type="scientific">Idiomarina fontislapidosi</name>
    <dbReference type="NCBI Taxonomy" id="263723"/>
    <lineage>
        <taxon>Bacteria</taxon>
        <taxon>Pseudomonadati</taxon>
        <taxon>Pseudomonadota</taxon>
        <taxon>Gammaproteobacteria</taxon>
        <taxon>Alteromonadales</taxon>
        <taxon>Idiomarinaceae</taxon>
        <taxon>Idiomarina</taxon>
    </lineage>
</organism>